<organism evidence="2 3">
    <name type="scientific">Miscanthus lutarioriparius</name>
    <dbReference type="NCBI Taxonomy" id="422564"/>
    <lineage>
        <taxon>Eukaryota</taxon>
        <taxon>Viridiplantae</taxon>
        <taxon>Streptophyta</taxon>
        <taxon>Embryophyta</taxon>
        <taxon>Tracheophyta</taxon>
        <taxon>Spermatophyta</taxon>
        <taxon>Magnoliopsida</taxon>
        <taxon>Liliopsida</taxon>
        <taxon>Poales</taxon>
        <taxon>Poaceae</taxon>
        <taxon>PACMAD clade</taxon>
        <taxon>Panicoideae</taxon>
        <taxon>Andropogonodae</taxon>
        <taxon>Andropogoneae</taxon>
        <taxon>Saccharinae</taxon>
        <taxon>Miscanthus</taxon>
    </lineage>
</organism>
<dbReference type="Proteomes" id="UP000604825">
    <property type="component" value="Unassembled WGS sequence"/>
</dbReference>
<protein>
    <recommendedName>
        <fullName evidence="1">Small ribosomal subunit protein mS41 SAM domain-containing protein</fullName>
    </recommendedName>
</protein>
<reference evidence="2" key="1">
    <citation type="submission" date="2020-10" db="EMBL/GenBank/DDBJ databases">
        <authorList>
            <person name="Han B."/>
            <person name="Lu T."/>
            <person name="Zhao Q."/>
            <person name="Huang X."/>
            <person name="Zhao Y."/>
        </authorList>
    </citation>
    <scope>NUCLEOTIDE SEQUENCE</scope>
</reference>
<keyword evidence="3" id="KW-1185">Reference proteome</keyword>
<evidence type="ECO:0000259" key="1">
    <source>
        <dbReference type="SMART" id="SM01238"/>
    </source>
</evidence>
<name>A0A811PEA8_9POAL</name>
<dbReference type="PANTHER" id="PTHR34955:SF2">
    <property type="entry name" value="IGR MOTIF PROTEIN"/>
    <property type="match status" value="1"/>
</dbReference>
<proteinExistence type="predicted"/>
<evidence type="ECO:0000313" key="3">
    <source>
        <dbReference type="Proteomes" id="UP000604825"/>
    </source>
</evidence>
<accession>A0A811PEA8</accession>
<evidence type="ECO:0000313" key="2">
    <source>
        <dbReference type="EMBL" id="CAD6238382.1"/>
    </source>
</evidence>
<comment type="caution">
    <text evidence="2">The sequence shown here is derived from an EMBL/GenBank/DDBJ whole genome shotgun (WGS) entry which is preliminary data.</text>
</comment>
<dbReference type="OrthoDB" id="18595at2759"/>
<dbReference type="InterPro" id="IPR019083">
    <property type="entry name" value="SAM_Ribosomal_mS41"/>
</dbReference>
<gene>
    <name evidence="2" type="ORF">NCGR_LOCUS25619</name>
</gene>
<dbReference type="SMART" id="SM01238">
    <property type="entry name" value="IGR"/>
    <property type="match status" value="1"/>
</dbReference>
<dbReference type="AlphaFoldDB" id="A0A811PEA8"/>
<dbReference type="PANTHER" id="PTHR34955">
    <property type="entry name" value="IGR MOTIF PROTEIN"/>
    <property type="match status" value="1"/>
</dbReference>
<feature type="domain" description="Small ribosomal subunit protein mS41 SAM" evidence="1">
    <location>
        <begin position="35"/>
        <end position="131"/>
    </location>
</feature>
<dbReference type="EMBL" id="CAJGYO010000006">
    <property type="protein sequence ID" value="CAD6238382.1"/>
    <property type="molecule type" value="Genomic_DNA"/>
</dbReference>
<dbReference type="Pfam" id="PF09597">
    <property type="entry name" value="SAM_Ribosomal_mS41"/>
    <property type="match status" value="1"/>
</dbReference>
<sequence length="165" mass="18273">MALAFASHARRLLLSGAGAPARSFHAQPYQARVGVVEFLNGVGKRVEKHAAKPEDAVGSDIQRLIEAGKLRRKNLRIPCKRCATRSSSVSTRLLGYSPESSSWSTESNLQPYCCLGLLDYHLVETEVYTAELRPLEHVQGLVSWTGQQKEDVWALLLTGTMELHE</sequence>